<dbReference type="AlphaFoldDB" id="A0A1Q9E418"/>
<dbReference type="Proteomes" id="UP000186817">
    <property type="component" value="Unassembled WGS sequence"/>
</dbReference>
<organism evidence="1 2">
    <name type="scientific">Symbiodinium microadriaticum</name>
    <name type="common">Dinoflagellate</name>
    <name type="synonym">Zooxanthella microadriatica</name>
    <dbReference type="NCBI Taxonomy" id="2951"/>
    <lineage>
        <taxon>Eukaryota</taxon>
        <taxon>Sar</taxon>
        <taxon>Alveolata</taxon>
        <taxon>Dinophyceae</taxon>
        <taxon>Suessiales</taxon>
        <taxon>Symbiodiniaceae</taxon>
        <taxon>Symbiodinium</taxon>
    </lineage>
</organism>
<reference evidence="1 2" key="1">
    <citation type="submission" date="2016-02" db="EMBL/GenBank/DDBJ databases">
        <title>Genome analysis of coral dinoflagellate symbionts highlights evolutionary adaptations to a symbiotic lifestyle.</title>
        <authorList>
            <person name="Aranda M."/>
            <person name="Li Y."/>
            <person name="Liew Y.J."/>
            <person name="Baumgarten S."/>
            <person name="Simakov O."/>
            <person name="Wilson M."/>
            <person name="Piel J."/>
            <person name="Ashoor H."/>
            <person name="Bougouffa S."/>
            <person name="Bajic V.B."/>
            <person name="Ryu T."/>
            <person name="Ravasi T."/>
            <person name="Bayer T."/>
            <person name="Micklem G."/>
            <person name="Kim H."/>
            <person name="Bhak J."/>
            <person name="Lajeunesse T.C."/>
            <person name="Voolstra C.R."/>
        </authorList>
    </citation>
    <scope>NUCLEOTIDE SEQUENCE [LARGE SCALE GENOMIC DNA]</scope>
    <source>
        <strain evidence="1 2">CCMP2467</strain>
    </source>
</reference>
<evidence type="ECO:0000313" key="1">
    <source>
        <dbReference type="EMBL" id="OLQ02174.1"/>
    </source>
</evidence>
<dbReference type="EMBL" id="LSRX01000271">
    <property type="protein sequence ID" value="OLQ02174.1"/>
    <property type="molecule type" value="Genomic_DNA"/>
</dbReference>
<sequence>MGRICWRCRAKASAVSRAGRAADVGHWAAQALRTSYERYLHLRFASCLLQDAGYAEGIAVVQKMEKCRSGAQFSHESMMSHVCYKQVRGSRDHGELMSRGSLASGSTTSSAIFSVMESLDGLRKQVGRQVVGSIVIPRLVLPAVGQLEAARSRVSIARRTAFAQVFSLAPGSRQVGKGKAAPQIELDVLQARVDSTCRTAQKKGMVRLSWLPAGQCLGNVRAFLRYRPEPTEPQVLVVQVASCPVETRYDTFIQVLGLNALGDRRVCVGGLSRGLTSEPLASLVQ</sequence>
<evidence type="ECO:0000313" key="2">
    <source>
        <dbReference type="Proteomes" id="UP000186817"/>
    </source>
</evidence>
<name>A0A1Q9E418_SYMMI</name>
<accession>A0A1Q9E418</accession>
<comment type="caution">
    <text evidence="1">The sequence shown here is derived from an EMBL/GenBank/DDBJ whole genome shotgun (WGS) entry which is preliminary data.</text>
</comment>
<gene>
    <name evidence="1" type="ORF">AK812_SmicGene15018</name>
</gene>
<protein>
    <submittedName>
        <fullName evidence="1">Uncharacterized protein</fullName>
    </submittedName>
</protein>
<proteinExistence type="predicted"/>
<keyword evidence="2" id="KW-1185">Reference proteome</keyword>